<dbReference type="HAMAP" id="MF_00065">
    <property type="entry name" value="Adenylyl_sulf_kinase"/>
    <property type="match status" value="1"/>
</dbReference>
<evidence type="ECO:0000256" key="11">
    <source>
        <dbReference type="ARBA" id="ARBA00029724"/>
    </source>
</evidence>
<keyword evidence="10 14" id="KW-0067">ATP-binding</keyword>
<evidence type="ECO:0000256" key="2">
    <source>
        <dbReference type="ARBA" id="ARBA00002632"/>
    </source>
</evidence>
<dbReference type="AlphaFoldDB" id="A0A4D6XUZ6"/>
<feature type="binding site" evidence="14">
    <location>
        <begin position="36"/>
        <end position="43"/>
    </location>
    <ligand>
        <name>ATP</name>
        <dbReference type="ChEBI" id="CHEBI:30616"/>
    </ligand>
</feature>
<reference evidence="17 18" key="1">
    <citation type="submission" date="2018-12" db="EMBL/GenBank/DDBJ databases">
        <authorList>
            <person name="Chong R.A."/>
        </authorList>
    </citation>
    <scope>NUCLEOTIDE SEQUENCE [LARGE SCALE GENOMIC DNA]</scope>
    <source>
        <strain evidence="17 18">Hla</strain>
    </source>
</reference>
<dbReference type="EMBL" id="CP034876">
    <property type="protein sequence ID" value="QCI21136.1"/>
    <property type="molecule type" value="Genomic_DNA"/>
</dbReference>
<keyword evidence="7 14" id="KW-0808">Transferase</keyword>
<evidence type="ECO:0000256" key="15">
    <source>
        <dbReference type="RuleBase" id="RU004347"/>
    </source>
</evidence>
<evidence type="ECO:0000256" key="5">
    <source>
        <dbReference type="ARBA" id="ARBA00012121"/>
    </source>
</evidence>
<evidence type="ECO:0000313" key="18">
    <source>
        <dbReference type="Proteomes" id="UP000298738"/>
    </source>
</evidence>
<dbReference type="SUPFAM" id="SSF52540">
    <property type="entry name" value="P-loop containing nucleoside triphosphate hydrolases"/>
    <property type="match status" value="1"/>
</dbReference>
<proteinExistence type="inferred from homology"/>
<comment type="function">
    <text evidence="2 14 15">Catalyzes the synthesis of activated sulfate.</text>
</comment>
<gene>
    <name evidence="14 17" type="primary">cysC</name>
    <name evidence="17" type="ORF">D9V68_02150</name>
</gene>
<dbReference type="UniPathway" id="UPA00140">
    <property type="reaction ID" value="UER00205"/>
</dbReference>
<name>A0A4D6XUZ6_9GAMM</name>
<feature type="domain" description="APS kinase" evidence="16">
    <location>
        <begin position="28"/>
        <end position="178"/>
    </location>
</feature>
<dbReference type="InterPro" id="IPR002891">
    <property type="entry name" value="APS"/>
</dbReference>
<evidence type="ECO:0000256" key="8">
    <source>
        <dbReference type="ARBA" id="ARBA00022741"/>
    </source>
</evidence>
<dbReference type="GO" id="GO:0004020">
    <property type="term" value="F:adenylylsulfate kinase activity"/>
    <property type="evidence" value="ECO:0007669"/>
    <property type="project" value="UniProtKB-UniRule"/>
</dbReference>
<dbReference type="GO" id="GO:0070814">
    <property type="term" value="P:hydrogen sulfide biosynthetic process"/>
    <property type="evidence" value="ECO:0007669"/>
    <property type="project" value="UniProtKB-UniRule"/>
</dbReference>
<dbReference type="EC" id="2.7.1.25" evidence="5 14"/>
<evidence type="ECO:0000259" key="16">
    <source>
        <dbReference type="Pfam" id="PF01583"/>
    </source>
</evidence>
<dbReference type="InterPro" id="IPR059117">
    <property type="entry name" value="APS_kinase_dom"/>
</dbReference>
<evidence type="ECO:0000256" key="3">
    <source>
        <dbReference type="ARBA" id="ARBA00004806"/>
    </source>
</evidence>
<comment type="pathway">
    <text evidence="3 14 15">Sulfur metabolism; hydrogen sulfide biosynthesis; sulfite from sulfate: step 2/3.</text>
</comment>
<comment type="similarity">
    <text evidence="4 14 15">Belongs to the APS kinase family.</text>
</comment>
<evidence type="ECO:0000256" key="4">
    <source>
        <dbReference type="ARBA" id="ARBA00007008"/>
    </source>
</evidence>
<dbReference type="InterPro" id="IPR027417">
    <property type="entry name" value="P-loop_NTPase"/>
</dbReference>
<evidence type="ECO:0000256" key="14">
    <source>
        <dbReference type="HAMAP-Rule" id="MF_00065"/>
    </source>
</evidence>
<evidence type="ECO:0000256" key="1">
    <source>
        <dbReference type="ARBA" id="ARBA00001823"/>
    </source>
</evidence>
<organism evidence="17 18">
    <name type="scientific">Buchnera aphidicola</name>
    <name type="common">Hyperomyzus lactucae</name>
    <dbReference type="NCBI Taxonomy" id="1241860"/>
    <lineage>
        <taxon>Bacteria</taxon>
        <taxon>Pseudomonadati</taxon>
        <taxon>Pseudomonadota</taxon>
        <taxon>Gammaproteobacteria</taxon>
        <taxon>Enterobacterales</taxon>
        <taxon>Erwiniaceae</taxon>
        <taxon>Buchnera</taxon>
    </lineage>
</organism>
<keyword evidence="9 14" id="KW-0418">Kinase</keyword>
<protein>
    <recommendedName>
        <fullName evidence="6 14">Adenylyl-sulfate kinase</fullName>
        <ecNumber evidence="5 14">2.7.1.25</ecNumber>
    </recommendedName>
    <alternativeName>
        <fullName evidence="12 14">APS kinase</fullName>
    </alternativeName>
    <alternativeName>
        <fullName evidence="13 14">ATP adenosine-5'-phosphosulfate 3'-phosphotransferase</fullName>
    </alternativeName>
    <alternativeName>
        <fullName evidence="11 14">Adenosine-5'-phosphosulfate kinase</fullName>
    </alternativeName>
</protein>
<dbReference type="GO" id="GO:0000103">
    <property type="term" value="P:sulfate assimilation"/>
    <property type="evidence" value="ECO:0007669"/>
    <property type="project" value="UniProtKB-UniRule"/>
</dbReference>
<evidence type="ECO:0000256" key="9">
    <source>
        <dbReference type="ARBA" id="ARBA00022777"/>
    </source>
</evidence>
<dbReference type="Proteomes" id="UP000298738">
    <property type="component" value="Chromosome"/>
</dbReference>
<dbReference type="Gene3D" id="3.40.50.300">
    <property type="entry name" value="P-loop containing nucleotide triphosphate hydrolases"/>
    <property type="match status" value="1"/>
</dbReference>
<dbReference type="NCBIfam" id="NF003013">
    <property type="entry name" value="PRK03846.1"/>
    <property type="match status" value="1"/>
</dbReference>
<dbReference type="PANTHER" id="PTHR11055:SF63">
    <property type="entry name" value="ADENYLYL-SULFATE KINASE 1, CHLOROPLASTIC"/>
    <property type="match status" value="1"/>
</dbReference>
<dbReference type="OrthoDB" id="9804504at2"/>
<evidence type="ECO:0000256" key="7">
    <source>
        <dbReference type="ARBA" id="ARBA00022679"/>
    </source>
</evidence>
<feature type="active site" description="Phosphoserine intermediate" evidence="14">
    <location>
        <position position="110"/>
    </location>
</feature>
<evidence type="ECO:0000256" key="13">
    <source>
        <dbReference type="ARBA" id="ARBA00031464"/>
    </source>
</evidence>
<evidence type="ECO:0000256" key="12">
    <source>
        <dbReference type="ARBA" id="ARBA00031393"/>
    </source>
</evidence>
<sequence length="208" mass="23950">MNNNCQKNIFWQKYSITRTKREQKNGHKSIVLWFTGLSGSGKSTIANFLEEILFKNGISTYLLDGDNIRSGLCSDLGFNIIDREENIRRIGEVVKLFLDSGMIILVSVISPYRSQREMICKMLGKENILEIFIDTPLSICEMRDPKKLYKKARLGKISNFTGIQSIYEIPEKPDIILDGTDFLEKNSEKLISMLYDYNIISFIDQNVK</sequence>
<dbReference type="PANTHER" id="PTHR11055">
    <property type="entry name" value="BIFUNCTIONAL 3'-PHOSPHOADENOSINE 5'-PHOSPHOSULFATE SYNTHASE"/>
    <property type="match status" value="1"/>
</dbReference>
<keyword evidence="14" id="KW-0597">Phosphoprotein</keyword>
<dbReference type="Pfam" id="PF01583">
    <property type="entry name" value="APS_kinase"/>
    <property type="match status" value="1"/>
</dbReference>
<evidence type="ECO:0000256" key="10">
    <source>
        <dbReference type="ARBA" id="ARBA00022840"/>
    </source>
</evidence>
<dbReference type="GO" id="GO:0005524">
    <property type="term" value="F:ATP binding"/>
    <property type="evidence" value="ECO:0007669"/>
    <property type="project" value="UniProtKB-UniRule"/>
</dbReference>
<keyword evidence="8 14" id="KW-0547">Nucleotide-binding</keyword>
<evidence type="ECO:0000256" key="6">
    <source>
        <dbReference type="ARBA" id="ARBA00018163"/>
    </source>
</evidence>
<dbReference type="NCBIfam" id="TIGR00455">
    <property type="entry name" value="apsK"/>
    <property type="match status" value="1"/>
</dbReference>
<evidence type="ECO:0000313" key="17">
    <source>
        <dbReference type="EMBL" id="QCI21136.1"/>
    </source>
</evidence>
<comment type="catalytic activity">
    <reaction evidence="1 14 15">
        <text>adenosine 5'-phosphosulfate + ATP = 3'-phosphoadenylyl sulfate + ADP + H(+)</text>
        <dbReference type="Rhea" id="RHEA:24152"/>
        <dbReference type="ChEBI" id="CHEBI:15378"/>
        <dbReference type="ChEBI" id="CHEBI:30616"/>
        <dbReference type="ChEBI" id="CHEBI:58243"/>
        <dbReference type="ChEBI" id="CHEBI:58339"/>
        <dbReference type="ChEBI" id="CHEBI:456216"/>
        <dbReference type="EC" id="2.7.1.25"/>
    </reaction>
</comment>
<accession>A0A4D6XUZ6</accession>
<reference evidence="17 18" key="2">
    <citation type="submission" date="2019-05" db="EMBL/GenBank/DDBJ databases">
        <title>Genome evolution of the obligate endosymbiont Buchnera aphidicola.</title>
        <authorList>
            <person name="Moran N.A."/>
        </authorList>
    </citation>
    <scope>NUCLEOTIDE SEQUENCE [LARGE SCALE GENOMIC DNA]</scope>
    <source>
        <strain evidence="17 18">Hla</strain>
    </source>
</reference>
<dbReference type="RefSeq" id="WP_158357894.1">
    <property type="nucleotide sequence ID" value="NZ_CP034876.1"/>
</dbReference>
<dbReference type="CDD" id="cd02027">
    <property type="entry name" value="APSK"/>
    <property type="match status" value="1"/>
</dbReference>